<organism evidence="2 3">
    <name type="scientific">Leptospira fainei serovar Hurstbridge str. BUT 6</name>
    <dbReference type="NCBI Taxonomy" id="1193011"/>
    <lineage>
        <taxon>Bacteria</taxon>
        <taxon>Pseudomonadati</taxon>
        <taxon>Spirochaetota</taxon>
        <taxon>Spirochaetia</taxon>
        <taxon>Leptospirales</taxon>
        <taxon>Leptospiraceae</taxon>
        <taxon>Leptospira</taxon>
    </lineage>
</organism>
<name>S3V4U3_9LEPT</name>
<keyword evidence="1" id="KW-0472">Membrane</keyword>
<comment type="caution">
    <text evidence="2">The sequence shown here is derived from an EMBL/GenBank/DDBJ whole genome shotgun (WGS) entry which is preliminary data.</text>
</comment>
<gene>
    <name evidence="2" type="ORF">LEP1GSC058_1449</name>
</gene>
<feature type="transmembrane region" description="Helical" evidence="1">
    <location>
        <begin position="66"/>
        <end position="86"/>
    </location>
</feature>
<proteinExistence type="predicted"/>
<dbReference type="Proteomes" id="UP000014540">
    <property type="component" value="Unassembled WGS sequence"/>
</dbReference>
<protein>
    <submittedName>
        <fullName evidence="2">Uncharacterized protein</fullName>
    </submittedName>
</protein>
<keyword evidence="1" id="KW-0812">Transmembrane</keyword>
<evidence type="ECO:0000256" key="1">
    <source>
        <dbReference type="SAM" id="Phobius"/>
    </source>
</evidence>
<keyword evidence="1" id="KW-1133">Transmembrane helix</keyword>
<dbReference type="EMBL" id="AKWZ02000001">
    <property type="protein sequence ID" value="EPG76453.1"/>
    <property type="molecule type" value="Genomic_DNA"/>
</dbReference>
<reference evidence="2" key="1">
    <citation type="submission" date="2013-04" db="EMBL/GenBank/DDBJ databases">
        <authorList>
            <person name="Harkins D.M."/>
            <person name="Durkin A.S."/>
            <person name="Selengut J.D."/>
            <person name="Sanka R."/>
            <person name="DePew J."/>
            <person name="Purushe J."/>
            <person name="Ahmed A."/>
            <person name="van der Linden H."/>
            <person name="Goris M.G.A."/>
            <person name="Hartskeerl R.A."/>
            <person name="Vinetz J.M."/>
            <person name="Sutton G.G."/>
            <person name="Nelson W.C."/>
            <person name="Fouts D.E."/>
        </authorList>
    </citation>
    <scope>NUCLEOTIDE SEQUENCE [LARGE SCALE GENOMIC DNA]</scope>
    <source>
        <strain evidence="2">BUT 6</strain>
    </source>
</reference>
<evidence type="ECO:0000313" key="3">
    <source>
        <dbReference type="Proteomes" id="UP000014540"/>
    </source>
</evidence>
<sequence length="95" mass="11036">MKFPKAKRRGSRFLGELHSGGVWKDQEISLGYEKNSILSLRTILLEIIFDRKKELSGLDLFLRCRFSIYSFCMPFFLSTLIARVFINAKRSTANI</sequence>
<keyword evidence="3" id="KW-1185">Reference proteome</keyword>
<dbReference type="AlphaFoldDB" id="S3V4U3"/>
<evidence type="ECO:0000313" key="2">
    <source>
        <dbReference type="EMBL" id="EPG76453.1"/>
    </source>
</evidence>
<accession>S3V4U3</accession>
<dbReference type="STRING" id="1193011.LEP1GSC058_1449"/>